<dbReference type="PANTHER" id="PTHR10584:SF166">
    <property type="entry name" value="RIBOKINASE"/>
    <property type="match status" value="1"/>
</dbReference>
<dbReference type="EMBL" id="MHRI01000036">
    <property type="protein sequence ID" value="OHA20135.1"/>
    <property type="molecule type" value="Genomic_DNA"/>
</dbReference>
<accession>A0A1G2M8A8</accession>
<gene>
    <name evidence="4" type="ORF">A2849_03555</name>
</gene>
<evidence type="ECO:0000313" key="4">
    <source>
        <dbReference type="EMBL" id="OHA20135.1"/>
    </source>
</evidence>
<dbReference type="Pfam" id="PF00294">
    <property type="entry name" value="PfkB"/>
    <property type="match status" value="1"/>
</dbReference>
<keyword evidence="2" id="KW-0418">Kinase</keyword>
<name>A0A1G2M8A8_9BACT</name>
<evidence type="ECO:0000313" key="5">
    <source>
        <dbReference type="Proteomes" id="UP000178121"/>
    </source>
</evidence>
<proteinExistence type="predicted"/>
<dbReference type="Proteomes" id="UP000178121">
    <property type="component" value="Unassembled WGS sequence"/>
</dbReference>
<dbReference type="Gene3D" id="3.40.1190.20">
    <property type="match status" value="1"/>
</dbReference>
<dbReference type="InterPro" id="IPR029056">
    <property type="entry name" value="Ribokinase-like"/>
</dbReference>
<evidence type="ECO:0000259" key="3">
    <source>
        <dbReference type="Pfam" id="PF00294"/>
    </source>
</evidence>
<dbReference type="PANTHER" id="PTHR10584">
    <property type="entry name" value="SUGAR KINASE"/>
    <property type="match status" value="1"/>
</dbReference>
<evidence type="ECO:0000256" key="2">
    <source>
        <dbReference type="ARBA" id="ARBA00022777"/>
    </source>
</evidence>
<feature type="domain" description="Carbohydrate kinase PfkB" evidence="3">
    <location>
        <begin position="56"/>
        <end position="308"/>
    </location>
</feature>
<dbReference type="AlphaFoldDB" id="A0A1G2M8A8"/>
<evidence type="ECO:0000256" key="1">
    <source>
        <dbReference type="ARBA" id="ARBA00022679"/>
    </source>
</evidence>
<sequence length="331" mass="37369">MQPLDFVAIGDITTDAFIRLKDASVHCDVDREHCLLCMRFGDKIPYEFVEIIRAVGNAGNAAVTASRLGLKSAIVTNIGDDQNGKECRESLVKDRVVADFIKIHPDKPTNYHYVLWYEDERTILIKHTEFDYQFLQDLPAPKWMYLTSLPSVAENYHDQIARYLRDHPETKLAFQPGTFQIKLGPERLKEIYGQAEIFFCNKNEAKLILKKPEEEDIKKMLADLAALGPKMVIMSDGPRGAFIFDGNNYRFMPIYPDPKPPYERTGAGDAFASTITSALALGMPIEQALSWGPINAMSVVQQIGAQRGLLSRPELERFLAEAPSDYQPRPL</sequence>
<comment type="caution">
    <text evidence="4">The sequence shown here is derived from an EMBL/GenBank/DDBJ whole genome shotgun (WGS) entry which is preliminary data.</text>
</comment>
<protein>
    <recommendedName>
        <fullName evidence="3">Carbohydrate kinase PfkB domain-containing protein</fullName>
    </recommendedName>
</protein>
<reference evidence="4 5" key="1">
    <citation type="journal article" date="2016" name="Nat. Commun.">
        <title>Thousands of microbial genomes shed light on interconnected biogeochemical processes in an aquifer system.</title>
        <authorList>
            <person name="Anantharaman K."/>
            <person name="Brown C.T."/>
            <person name="Hug L.A."/>
            <person name="Sharon I."/>
            <person name="Castelle C.J."/>
            <person name="Probst A.J."/>
            <person name="Thomas B.C."/>
            <person name="Singh A."/>
            <person name="Wilkins M.J."/>
            <person name="Karaoz U."/>
            <person name="Brodie E.L."/>
            <person name="Williams K.H."/>
            <person name="Hubbard S.S."/>
            <person name="Banfield J.F."/>
        </authorList>
    </citation>
    <scope>NUCLEOTIDE SEQUENCE [LARGE SCALE GENOMIC DNA]</scope>
</reference>
<dbReference type="InterPro" id="IPR011611">
    <property type="entry name" value="PfkB_dom"/>
</dbReference>
<dbReference type="SUPFAM" id="SSF53613">
    <property type="entry name" value="Ribokinase-like"/>
    <property type="match status" value="1"/>
</dbReference>
<keyword evidence="1" id="KW-0808">Transferase</keyword>
<organism evidence="4 5">
    <name type="scientific">Candidatus Taylorbacteria bacterium RIFCSPHIGHO2_01_FULL_51_15</name>
    <dbReference type="NCBI Taxonomy" id="1802304"/>
    <lineage>
        <taxon>Bacteria</taxon>
        <taxon>Candidatus Tayloriibacteriota</taxon>
    </lineage>
</organism>
<dbReference type="GO" id="GO:0016301">
    <property type="term" value="F:kinase activity"/>
    <property type="evidence" value="ECO:0007669"/>
    <property type="project" value="UniProtKB-KW"/>
</dbReference>